<sequence>MKHNWFTGALLLFISVLASLTANLAVANVIDASRVASGDRWFEVEMIVFQRQPDTNLIEQFNPDAQLTPPARYFDLLQPLYQPDIAPLLRQLELCPEQQSANQSQSIATGQSIMTDSIGQPVDLNLYVDVFTPPVIEGFCIFEPQPSPWQHSLFADNQWIAKTPMPASLMQQPVGKSAHQPIPYLLRRDALQLDSIARQLQQQANIDVLLHSGFRQAPVTDRRSIPSRWYAGHNLRHKDPVQTNAMGPRTPASSLSLRPDHLLERIEQRYQQLSTDEPLRLYRLSSAAYQADTQQDIDENSPLWQLDGFVRVHLDHYLFINTDFILRQLAKDDEGAIHQHRIQFSRRVISGEMHYIDHPRLGMVVQIRRYQPPTAESDRSNSAQ</sequence>
<name>A0ABT9H0W7_9GAMM</name>
<keyword evidence="1" id="KW-0732">Signal</keyword>
<feature type="chain" id="PRO_5045684271" evidence="1">
    <location>
        <begin position="28"/>
        <end position="384"/>
    </location>
</feature>
<evidence type="ECO:0000256" key="1">
    <source>
        <dbReference type="SAM" id="SignalP"/>
    </source>
</evidence>
<protein>
    <submittedName>
        <fullName evidence="2">CsiV family protein</fullName>
    </submittedName>
</protein>
<dbReference type="InterPro" id="IPR021241">
    <property type="entry name" value="CsiV"/>
</dbReference>
<proteinExistence type="predicted"/>
<comment type="caution">
    <text evidence="2">The sequence shown here is derived from an EMBL/GenBank/DDBJ whole genome shotgun (WGS) entry which is preliminary data.</text>
</comment>
<organism evidence="2 3">
    <name type="scientific">Alkalimonas collagenimarina</name>
    <dbReference type="NCBI Taxonomy" id="400390"/>
    <lineage>
        <taxon>Bacteria</taxon>
        <taxon>Pseudomonadati</taxon>
        <taxon>Pseudomonadota</taxon>
        <taxon>Gammaproteobacteria</taxon>
        <taxon>Alkalimonas</taxon>
    </lineage>
</organism>
<dbReference type="Proteomes" id="UP001231616">
    <property type="component" value="Unassembled WGS sequence"/>
</dbReference>
<gene>
    <name evidence="2" type="ORF">Q3O60_12050</name>
</gene>
<keyword evidence="3" id="KW-1185">Reference proteome</keyword>
<dbReference type="Pfam" id="PF10972">
    <property type="entry name" value="CsiV"/>
    <property type="match status" value="1"/>
</dbReference>
<feature type="signal peptide" evidence="1">
    <location>
        <begin position="1"/>
        <end position="27"/>
    </location>
</feature>
<evidence type="ECO:0000313" key="3">
    <source>
        <dbReference type="Proteomes" id="UP001231616"/>
    </source>
</evidence>
<reference evidence="2 3" key="1">
    <citation type="submission" date="2023-08" db="EMBL/GenBank/DDBJ databases">
        <authorList>
            <person name="Joshi A."/>
            <person name="Thite S."/>
        </authorList>
    </citation>
    <scope>NUCLEOTIDE SEQUENCE [LARGE SCALE GENOMIC DNA]</scope>
    <source>
        <strain evidence="2 3">AC40</strain>
    </source>
</reference>
<evidence type="ECO:0000313" key="2">
    <source>
        <dbReference type="EMBL" id="MDP4536925.1"/>
    </source>
</evidence>
<dbReference type="EMBL" id="JAUZVZ010000016">
    <property type="protein sequence ID" value="MDP4536925.1"/>
    <property type="molecule type" value="Genomic_DNA"/>
</dbReference>
<dbReference type="RefSeq" id="WP_305894190.1">
    <property type="nucleotide sequence ID" value="NZ_JAUZVZ010000016.1"/>
</dbReference>
<accession>A0ABT9H0W7</accession>